<comment type="catalytic activity">
    <reaction evidence="5">
        <text>dimethylallyl phosphate + FMNH2 = prenylated FMNH2 + phosphate</text>
        <dbReference type="Rhea" id="RHEA:37743"/>
        <dbReference type="ChEBI" id="CHEBI:43474"/>
        <dbReference type="ChEBI" id="CHEBI:57618"/>
        <dbReference type="ChEBI" id="CHEBI:87467"/>
        <dbReference type="ChEBI" id="CHEBI:88052"/>
        <dbReference type="EC" id="2.5.1.129"/>
    </reaction>
</comment>
<dbReference type="Proteomes" id="UP000242972">
    <property type="component" value="Unassembled WGS sequence"/>
</dbReference>
<reference evidence="7 8" key="1">
    <citation type="journal article" date="2014" name="BMC Genomics">
        <title>Comparison of environmental and isolate Sulfobacillus genomes reveals diverse carbon, sulfur, nitrogen, and hydrogen metabolisms.</title>
        <authorList>
            <person name="Justice N.B."/>
            <person name="Norman A."/>
            <person name="Brown C.T."/>
            <person name="Singh A."/>
            <person name="Thomas B.C."/>
            <person name="Banfield J.F."/>
        </authorList>
    </citation>
    <scope>NUCLEOTIDE SEQUENCE [LARGE SCALE GENOMIC DNA]</scope>
    <source>
        <strain evidence="7">AMDSBA4</strain>
    </source>
</reference>
<dbReference type="Gene3D" id="3.40.50.1950">
    <property type="entry name" value="Flavin prenyltransferase-like"/>
    <property type="match status" value="1"/>
</dbReference>
<evidence type="ECO:0000313" key="7">
    <source>
        <dbReference type="EMBL" id="PSR32233.1"/>
    </source>
</evidence>
<keyword evidence="4 5" id="KW-0808">Transferase</keyword>
<evidence type="ECO:0000256" key="2">
    <source>
        <dbReference type="ARBA" id="ARBA00022630"/>
    </source>
</evidence>
<keyword evidence="2 5" id="KW-0285">Flavoprotein</keyword>
<comment type="caution">
    <text evidence="7">The sequence shown here is derived from an EMBL/GenBank/DDBJ whole genome shotgun (WGS) entry which is preliminary data.</text>
</comment>
<feature type="binding site" evidence="5">
    <location>
        <position position="31"/>
    </location>
    <ligand>
        <name>FMN</name>
        <dbReference type="ChEBI" id="CHEBI:58210"/>
    </ligand>
</feature>
<dbReference type="Pfam" id="PF02441">
    <property type="entry name" value="Flavoprotein"/>
    <property type="match status" value="1"/>
</dbReference>
<proteinExistence type="inferred from homology"/>
<gene>
    <name evidence="5" type="primary">ubiX</name>
    <name evidence="7" type="ORF">C7B46_15245</name>
</gene>
<dbReference type="NCBIfam" id="TIGR00421">
    <property type="entry name" value="ubiX_pad"/>
    <property type="match status" value="1"/>
</dbReference>
<feature type="domain" description="Flavoprotein" evidence="6">
    <location>
        <begin position="2"/>
        <end position="167"/>
    </location>
</feature>
<feature type="binding site" evidence="5">
    <location>
        <position position="146"/>
    </location>
    <ligand>
        <name>dimethylallyl phosphate</name>
        <dbReference type="ChEBI" id="CHEBI:88052"/>
    </ligand>
</feature>
<comment type="caution">
    <text evidence="5">Lacks conserved residue(s) required for the propagation of feature annotation.</text>
</comment>
<comment type="function">
    <text evidence="5">Flavin prenyltransferase that catalyzes the synthesis of the prenylated FMN cofactor (prenyl-FMN) for 4-hydroxy-3-polyprenylbenzoic acid decarboxylase UbiD. The prenyltransferase is metal-independent and links a dimethylallyl moiety from dimethylallyl monophosphate (DMAP) to the flavin N5 and C6 atoms of FMN.</text>
</comment>
<keyword evidence="1 5" id="KW-0637">Prenyltransferase</keyword>
<keyword evidence="3 5" id="KW-0288">FMN</keyword>
<accession>A0A2T2XCI8</accession>
<organism evidence="7 8">
    <name type="scientific">Sulfobacillus benefaciens</name>
    <dbReference type="NCBI Taxonomy" id="453960"/>
    <lineage>
        <taxon>Bacteria</taxon>
        <taxon>Bacillati</taxon>
        <taxon>Bacillota</taxon>
        <taxon>Clostridia</taxon>
        <taxon>Eubacteriales</taxon>
        <taxon>Clostridiales Family XVII. Incertae Sedis</taxon>
        <taxon>Sulfobacillus</taxon>
    </lineage>
</organism>
<dbReference type="InterPro" id="IPR036551">
    <property type="entry name" value="Flavin_trans-like"/>
</dbReference>
<dbReference type="NCBIfam" id="NF004685">
    <property type="entry name" value="PRK06029.1"/>
    <property type="match status" value="1"/>
</dbReference>
<evidence type="ECO:0000256" key="3">
    <source>
        <dbReference type="ARBA" id="ARBA00022643"/>
    </source>
</evidence>
<feature type="binding site" evidence="5">
    <location>
        <begin position="81"/>
        <end position="84"/>
    </location>
    <ligand>
        <name>FMN</name>
        <dbReference type="ChEBI" id="CHEBI:58210"/>
    </ligand>
</feature>
<evidence type="ECO:0000256" key="5">
    <source>
        <dbReference type="HAMAP-Rule" id="MF_01984"/>
    </source>
</evidence>
<evidence type="ECO:0000256" key="4">
    <source>
        <dbReference type="ARBA" id="ARBA00022679"/>
    </source>
</evidence>
<dbReference type="SUPFAM" id="SSF52507">
    <property type="entry name" value="Homo-oligomeric flavin-containing Cys decarboxylases, HFCD"/>
    <property type="match status" value="1"/>
</dbReference>
<evidence type="ECO:0000259" key="6">
    <source>
        <dbReference type="Pfam" id="PF02441"/>
    </source>
</evidence>
<comment type="similarity">
    <text evidence="5">Belongs to the UbiX/PAD1 family.</text>
</comment>
<feature type="binding site" evidence="5">
    <location>
        <begin position="5"/>
        <end position="7"/>
    </location>
    <ligand>
        <name>FMN</name>
        <dbReference type="ChEBI" id="CHEBI:58210"/>
    </ligand>
</feature>
<dbReference type="InterPro" id="IPR003382">
    <property type="entry name" value="Flavoprotein"/>
</dbReference>
<feature type="binding site" evidence="5">
    <location>
        <position position="116"/>
    </location>
    <ligand>
        <name>FMN</name>
        <dbReference type="ChEBI" id="CHEBI:58210"/>
    </ligand>
</feature>
<dbReference type="EC" id="2.5.1.129" evidence="5"/>
<dbReference type="HAMAP" id="MF_01984">
    <property type="entry name" value="ubiX_pad"/>
    <property type="match status" value="1"/>
</dbReference>
<protein>
    <recommendedName>
        <fullName evidence="5">Flavin prenyltransferase UbiX</fullName>
        <ecNumber evidence="5">2.5.1.129</ecNumber>
    </recommendedName>
</protein>
<dbReference type="AlphaFoldDB" id="A0A2T2XCI8"/>
<dbReference type="EMBL" id="PXYW01000048">
    <property type="protein sequence ID" value="PSR32233.1"/>
    <property type="molecule type" value="Genomic_DNA"/>
</dbReference>
<name>A0A2T2XCI8_9FIRM</name>
<dbReference type="GO" id="GO:0106141">
    <property type="term" value="F:flavin prenyltransferase activity"/>
    <property type="evidence" value="ECO:0007669"/>
    <property type="project" value="UniProtKB-EC"/>
</dbReference>
<evidence type="ECO:0000313" key="8">
    <source>
        <dbReference type="Proteomes" id="UP000242972"/>
    </source>
</evidence>
<sequence length="186" mass="20504">MGMTGASGAIYGYALLRTLAELNAELHMVMTRMGEQVLKFECGVSKKQLKEYGKVWANDNMFAPIASGSFLTRGMVIIPCSMNTLGAIANGVGDTLLSRAASVQLKERRRLIVVPRETPLHLIHLQNMERLLLAGAHIMPASPGFYQKPTEIWELTNFMVARVLDALEIDHNLGPRWGDASPPLED</sequence>
<dbReference type="InterPro" id="IPR004507">
    <property type="entry name" value="UbiX-like"/>
</dbReference>
<feature type="binding site" evidence="5">
    <location>
        <position position="162"/>
    </location>
    <ligand>
        <name>dimethylallyl phosphate</name>
        <dbReference type="ChEBI" id="CHEBI:88052"/>
    </ligand>
</feature>
<evidence type="ECO:0000256" key="1">
    <source>
        <dbReference type="ARBA" id="ARBA00022602"/>
    </source>
</evidence>